<dbReference type="InterPro" id="IPR004113">
    <property type="entry name" value="FAD-bd_oxidored_4_C"/>
</dbReference>
<dbReference type="Pfam" id="PF02913">
    <property type="entry name" value="FAD-oxidase_C"/>
    <property type="match status" value="1"/>
</dbReference>
<protein>
    <submittedName>
        <fullName evidence="5">FAD-binding oxidoreductase</fullName>
    </submittedName>
</protein>
<dbReference type="KEGG" id="poz:I0K15_19690"/>
<dbReference type="InterPro" id="IPR036318">
    <property type="entry name" value="FAD-bd_PCMH-like_sf"/>
</dbReference>
<evidence type="ECO:0000259" key="4">
    <source>
        <dbReference type="PROSITE" id="PS51387"/>
    </source>
</evidence>
<dbReference type="InterPro" id="IPR016164">
    <property type="entry name" value="FAD-linked_Oxase-like_C"/>
</dbReference>
<dbReference type="GO" id="GO:0071949">
    <property type="term" value="F:FAD binding"/>
    <property type="evidence" value="ECO:0007669"/>
    <property type="project" value="InterPro"/>
</dbReference>
<dbReference type="InterPro" id="IPR016166">
    <property type="entry name" value="FAD-bd_PCMH"/>
</dbReference>
<dbReference type="Gene3D" id="1.10.45.10">
    <property type="entry name" value="Vanillyl-alcohol Oxidase, Chain A, domain 4"/>
    <property type="match status" value="1"/>
</dbReference>
<keyword evidence="2" id="KW-0285">Flavoprotein</keyword>
<dbReference type="GO" id="GO:0003824">
    <property type="term" value="F:catalytic activity"/>
    <property type="evidence" value="ECO:0007669"/>
    <property type="project" value="InterPro"/>
</dbReference>
<dbReference type="Gene3D" id="3.30.70.2190">
    <property type="match status" value="1"/>
</dbReference>
<dbReference type="Gene3D" id="3.30.465.10">
    <property type="match status" value="1"/>
</dbReference>
<dbReference type="RefSeq" id="WP_196103175.1">
    <property type="nucleotide sequence ID" value="NZ_CP064942.1"/>
</dbReference>
<reference evidence="5 6" key="1">
    <citation type="submission" date="2020-11" db="EMBL/GenBank/DDBJ databases">
        <title>Description of Pontivivens ytuae sp. nov. isolated from deep sea sediment of Mariana Trench.</title>
        <authorList>
            <person name="Wang Z."/>
            <person name="Sun Q.-L."/>
            <person name="Xu X.-D."/>
            <person name="Tang Y.-Z."/>
            <person name="Zhang J."/>
        </authorList>
    </citation>
    <scope>NUCLEOTIDE SEQUENCE [LARGE SCALE GENOMIC DNA]</scope>
    <source>
        <strain evidence="5 6">MT2928</strain>
    </source>
</reference>
<keyword evidence="6" id="KW-1185">Reference proteome</keyword>
<gene>
    <name evidence="5" type="ORF">I0K15_19690</name>
</gene>
<dbReference type="InterPro" id="IPR051264">
    <property type="entry name" value="FAD-oxidored/transferase_4"/>
</dbReference>
<keyword evidence="3" id="KW-0274">FAD</keyword>
<dbReference type="SUPFAM" id="SSF56176">
    <property type="entry name" value="FAD-binding/transporter-associated domain-like"/>
    <property type="match status" value="1"/>
</dbReference>
<comment type="similarity">
    <text evidence="1">Belongs to the FAD-binding oxidoreductase/transferase type 4 family.</text>
</comment>
<dbReference type="SUPFAM" id="SSF55103">
    <property type="entry name" value="FAD-linked oxidases, C-terminal domain"/>
    <property type="match status" value="1"/>
</dbReference>
<dbReference type="PANTHER" id="PTHR43716:SF2">
    <property type="entry name" value="BLL6224 PROTEIN"/>
    <property type="match status" value="1"/>
</dbReference>
<dbReference type="InterPro" id="IPR016167">
    <property type="entry name" value="FAD-bd_PCMH_sub1"/>
</dbReference>
<dbReference type="Proteomes" id="UP000594800">
    <property type="component" value="Chromosome"/>
</dbReference>
<dbReference type="Gene3D" id="3.30.70.2740">
    <property type="match status" value="1"/>
</dbReference>
<feature type="domain" description="FAD-binding PCMH-type" evidence="4">
    <location>
        <begin position="29"/>
        <end position="210"/>
    </location>
</feature>
<name>A0A7S9LRU2_9RHOB</name>
<evidence type="ECO:0000256" key="3">
    <source>
        <dbReference type="ARBA" id="ARBA00022827"/>
    </source>
</evidence>
<dbReference type="Gene3D" id="3.30.43.10">
    <property type="entry name" value="Uridine Diphospho-n-acetylenolpyruvylglucosamine Reductase, domain 2"/>
    <property type="match status" value="1"/>
</dbReference>
<evidence type="ECO:0000313" key="6">
    <source>
        <dbReference type="Proteomes" id="UP000594800"/>
    </source>
</evidence>
<dbReference type="AlphaFoldDB" id="A0A7S9LRU2"/>
<dbReference type="InterPro" id="IPR006094">
    <property type="entry name" value="Oxid_FAD_bind_N"/>
</dbReference>
<evidence type="ECO:0000313" key="5">
    <source>
        <dbReference type="EMBL" id="QPH53966.1"/>
    </source>
</evidence>
<dbReference type="InterPro" id="IPR016169">
    <property type="entry name" value="FAD-bd_PCMH_sub2"/>
</dbReference>
<dbReference type="GO" id="GO:0022904">
    <property type="term" value="P:respiratory electron transport chain"/>
    <property type="evidence" value="ECO:0007669"/>
    <property type="project" value="TreeGrafter"/>
</dbReference>
<evidence type="ECO:0000256" key="1">
    <source>
        <dbReference type="ARBA" id="ARBA00008000"/>
    </source>
</evidence>
<dbReference type="PANTHER" id="PTHR43716">
    <property type="entry name" value="D-2-HYDROXYGLUTARATE DEHYDROGENASE, MITOCHONDRIAL"/>
    <property type="match status" value="1"/>
</dbReference>
<organism evidence="5 6">
    <name type="scientific">Pontivivens ytuae</name>
    <dbReference type="NCBI Taxonomy" id="2789856"/>
    <lineage>
        <taxon>Bacteria</taxon>
        <taxon>Pseudomonadati</taxon>
        <taxon>Pseudomonadota</taxon>
        <taxon>Alphaproteobacteria</taxon>
        <taxon>Rhodobacterales</taxon>
        <taxon>Paracoccaceae</taxon>
        <taxon>Pontivivens</taxon>
    </lineage>
</organism>
<accession>A0A7S9LRU2</accession>
<dbReference type="PROSITE" id="PS51387">
    <property type="entry name" value="FAD_PCMH"/>
    <property type="match status" value="1"/>
</dbReference>
<evidence type="ECO:0000256" key="2">
    <source>
        <dbReference type="ARBA" id="ARBA00022630"/>
    </source>
</evidence>
<sequence length="465" mass="48990">MDTSIFPAGTVVTDADLLAPRLKDFRNKYEGAAQALLLPRSTEEVAAIVRAAARTGVPVVPQGGNTSYCGGATPDASGDAILIGFDRMVSIREVDAANRSITVEAGVILQTAQEAAASHGLLLPLSLGAQGSCRIGGNIGTNAGGLNVLRYGMTRQLVLGLEVVLADGQIVDTLSPLRKDNSGLRIEDLFIGTEGTLGVVTAVSLSLSPMPVRGATVMLALRDLADAPDLLGRMRAVTGDGVSAFEYVSRASLDLVAALWGRPSHPLTEAFDHAILMEVATSAPSFEIELAVEELLVELMETGIVTNGVIAASEAQRAELWRARETIPEAEVHCGGSLKHDLAVRVSAVPQLVASVVELIEAANLPILPSIYGHIGDGNVHLNLVGRPNAPADILDRAETEVSPQIYDLTRAMGGTYTAEYGIGQAKLDLNLTYGNPGKRYISRIVKRGLDPNDMLNPGKLIDQE</sequence>
<dbReference type="Pfam" id="PF01565">
    <property type="entry name" value="FAD_binding_4"/>
    <property type="match status" value="1"/>
</dbReference>
<dbReference type="EMBL" id="CP064942">
    <property type="protein sequence ID" value="QPH53966.1"/>
    <property type="molecule type" value="Genomic_DNA"/>
</dbReference>
<proteinExistence type="inferred from homology"/>
<dbReference type="InterPro" id="IPR016171">
    <property type="entry name" value="Vanillyl_alc_oxidase_C-sub2"/>
</dbReference>